<evidence type="ECO:0000313" key="9">
    <source>
        <dbReference type="Proteomes" id="UP000677668"/>
    </source>
</evidence>
<dbReference type="Proteomes" id="UP000677668">
    <property type="component" value="Chromosome 1"/>
</dbReference>
<gene>
    <name evidence="8" type="ORF">J8C05_00365</name>
</gene>
<keyword evidence="1 6" id="KW-0540">Nuclease</keyword>
<dbReference type="EC" id="3.1.-.-" evidence="6"/>
<dbReference type="NCBIfam" id="TIGR00632">
    <property type="entry name" value="vsr"/>
    <property type="match status" value="1"/>
</dbReference>
<sequence>MADVLTPRQRSRCMARIRGKNTRPEIVIRKKLWSLGLRYRVNYKLPGRPDVVFVSRRLAIFIDGCFWHRCPLHYQSPATNRLFWETKINSNVQRDGDVDAQLAREGWTVLRFWEHEVKNDPDRVIQSILTQVRGQQ</sequence>
<name>A0ABX8AZ16_9BACT</name>
<feature type="domain" description="DUF559" evidence="7">
    <location>
        <begin position="91"/>
        <end position="132"/>
    </location>
</feature>
<keyword evidence="4 6" id="KW-0378">Hydrolase</keyword>
<evidence type="ECO:0000256" key="3">
    <source>
        <dbReference type="ARBA" id="ARBA00022763"/>
    </source>
</evidence>
<evidence type="ECO:0000256" key="6">
    <source>
        <dbReference type="PIRNR" id="PIRNR018267"/>
    </source>
</evidence>
<dbReference type="RefSeq" id="WP_211422286.1">
    <property type="nucleotide sequence ID" value="NZ_CP072642.1"/>
</dbReference>
<accession>A0ABX8AZ16</accession>
<evidence type="ECO:0000256" key="2">
    <source>
        <dbReference type="ARBA" id="ARBA00022759"/>
    </source>
</evidence>
<dbReference type="Pfam" id="PF03852">
    <property type="entry name" value="Vsr"/>
    <property type="match status" value="1"/>
</dbReference>
<reference evidence="8 9" key="1">
    <citation type="submission" date="2021-03" db="EMBL/GenBank/DDBJ databases">
        <title>Genomic and phenotypic characterization of Chloracidobacterium isolates provides evidence for multiple species.</title>
        <authorList>
            <person name="Saini M.K."/>
            <person name="Costas A.M.G."/>
            <person name="Tank M."/>
            <person name="Bryant D.A."/>
        </authorList>
    </citation>
    <scope>NUCLEOTIDE SEQUENCE [LARGE SCALE GENOMIC DNA]</scope>
    <source>
        <strain evidence="8 9">N</strain>
    </source>
</reference>
<evidence type="ECO:0000313" key="8">
    <source>
        <dbReference type="EMBL" id="QUV93957.1"/>
    </source>
</evidence>
<keyword evidence="5 6" id="KW-0234">DNA repair</keyword>
<keyword evidence="3 6" id="KW-0227">DNA damage</keyword>
<dbReference type="Gene3D" id="3.40.960.10">
    <property type="entry name" value="VSR Endonuclease"/>
    <property type="match status" value="1"/>
</dbReference>
<keyword evidence="2 6" id="KW-0255">Endonuclease</keyword>
<comment type="similarity">
    <text evidence="6">Belongs to the vsr family.</text>
</comment>
<evidence type="ECO:0000256" key="5">
    <source>
        <dbReference type="ARBA" id="ARBA00023204"/>
    </source>
</evidence>
<evidence type="ECO:0000256" key="1">
    <source>
        <dbReference type="ARBA" id="ARBA00022722"/>
    </source>
</evidence>
<dbReference type="InterPro" id="IPR004603">
    <property type="entry name" value="DNA_mismatch_endonuc_vsr"/>
</dbReference>
<organism evidence="8 9">
    <name type="scientific">Chloracidobacterium sp. N</name>
    <dbReference type="NCBI Taxonomy" id="2821540"/>
    <lineage>
        <taxon>Bacteria</taxon>
        <taxon>Pseudomonadati</taxon>
        <taxon>Acidobacteriota</taxon>
        <taxon>Terriglobia</taxon>
        <taxon>Terriglobales</taxon>
        <taxon>Acidobacteriaceae</taxon>
        <taxon>Chloracidobacterium</taxon>
        <taxon>Chloracidobacterium aggregatum</taxon>
    </lineage>
</organism>
<proteinExistence type="inferred from homology"/>
<dbReference type="Pfam" id="PF04480">
    <property type="entry name" value="DUF559"/>
    <property type="match status" value="1"/>
</dbReference>
<evidence type="ECO:0000259" key="7">
    <source>
        <dbReference type="Pfam" id="PF04480"/>
    </source>
</evidence>
<protein>
    <recommendedName>
        <fullName evidence="6">Very short patch repair endonuclease</fullName>
        <ecNumber evidence="6">3.1.-.-</ecNumber>
    </recommendedName>
</protein>
<dbReference type="CDD" id="cd00221">
    <property type="entry name" value="Vsr"/>
    <property type="match status" value="1"/>
</dbReference>
<dbReference type="EMBL" id="CP072642">
    <property type="protein sequence ID" value="QUV93957.1"/>
    <property type="molecule type" value="Genomic_DNA"/>
</dbReference>
<dbReference type="GO" id="GO:0004519">
    <property type="term" value="F:endonuclease activity"/>
    <property type="evidence" value="ECO:0007669"/>
    <property type="project" value="UniProtKB-KW"/>
</dbReference>
<comment type="function">
    <text evidence="6">May nick specific sequences that contain T:G mispairs resulting from m5C-deamination.</text>
</comment>
<evidence type="ECO:0000256" key="4">
    <source>
        <dbReference type="ARBA" id="ARBA00022801"/>
    </source>
</evidence>
<dbReference type="InterPro" id="IPR007569">
    <property type="entry name" value="DUF559"/>
</dbReference>
<dbReference type="SUPFAM" id="SSF52980">
    <property type="entry name" value="Restriction endonuclease-like"/>
    <property type="match status" value="1"/>
</dbReference>
<keyword evidence="9" id="KW-1185">Reference proteome</keyword>
<dbReference type="InterPro" id="IPR011335">
    <property type="entry name" value="Restrct_endonuc-II-like"/>
</dbReference>
<dbReference type="PIRSF" id="PIRSF018267">
    <property type="entry name" value="VSR_endonuc"/>
    <property type="match status" value="1"/>
</dbReference>